<dbReference type="EMBL" id="BGZK01001946">
    <property type="protein sequence ID" value="GBP88628.1"/>
    <property type="molecule type" value="Genomic_DNA"/>
</dbReference>
<protein>
    <submittedName>
        <fullName evidence="1">Uncharacterized protein</fullName>
    </submittedName>
</protein>
<dbReference type="Proteomes" id="UP000299102">
    <property type="component" value="Unassembled WGS sequence"/>
</dbReference>
<name>A0A4C1ZLI9_EUMVA</name>
<reference evidence="1 2" key="1">
    <citation type="journal article" date="2019" name="Commun. Biol.">
        <title>The bagworm genome reveals a unique fibroin gene that provides high tensile strength.</title>
        <authorList>
            <person name="Kono N."/>
            <person name="Nakamura H."/>
            <person name="Ohtoshi R."/>
            <person name="Tomita M."/>
            <person name="Numata K."/>
            <person name="Arakawa K."/>
        </authorList>
    </citation>
    <scope>NUCLEOTIDE SEQUENCE [LARGE SCALE GENOMIC DNA]</scope>
</reference>
<dbReference type="AlphaFoldDB" id="A0A4C1ZLI9"/>
<accession>A0A4C1ZLI9</accession>
<proteinExistence type="predicted"/>
<gene>
    <name evidence="1" type="ORF">EVAR_65946_1</name>
</gene>
<evidence type="ECO:0000313" key="1">
    <source>
        <dbReference type="EMBL" id="GBP88628.1"/>
    </source>
</evidence>
<comment type="caution">
    <text evidence="1">The sequence shown here is derived from an EMBL/GenBank/DDBJ whole genome shotgun (WGS) entry which is preliminary data.</text>
</comment>
<evidence type="ECO:0000313" key="2">
    <source>
        <dbReference type="Proteomes" id="UP000299102"/>
    </source>
</evidence>
<sequence length="127" mass="14160">MLYDNATWRLYYSIRGVPFSEKLRLPSDHLLKGVSPGGSHWDHEHPGLGVCLTIVKNQSWMNLDYVTPVLDSLKQYSALVSSKPDHEGKENQKSRVVVATATNGCRSTELSACPLAFYSTTHETLPL</sequence>
<keyword evidence="2" id="KW-1185">Reference proteome</keyword>
<organism evidence="1 2">
    <name type="scientific">Eumeta variegata</name>
    <name type="common">Bagworm moth</name>
    <name type="synonym">Eumeta japonica</name>
    <dbReference type="NCBI Taxonomy" id="151549"/>
    <lineage>
        <taxon>Eukaryota</taxon>
        <taxon>Metazoa</taxon>
        <taxon>Ecdysozoa</taxon>
        <taxon>Arthropoda</taxon>
        <taxon>Hexapoda</taxon>
        <taxon>Insecta</taxon>
        <taxon>Pterygota</taxon>
        <taxon>Neoptera</taxon>
        <taxon>Endopterygota</taxon>
        <taxon>Lepidoptera</taxon>
        <taxon>Glossata</taxon>
        <taxon>Ditrysia</taxon>
        <taxon>Tineoidea</taxon>
        <taxon>Psychidae</taxon>
        <taxon>Oiketicinae</taxon>
        <taxon>Eumeta</taxon>
    </lineage>
</organism>